<dbReference type="RefSeq" id="WP_086632072.1">
    <property type="nucleotide sequence ID" value="NZ_JOPB01000005.1"/>
</dbReference>
<proteinExistence type="predicted"/>
<feature type="transmembrane region" description="Helical" evidence="1">
    <location>
        <begin position="6"/>
        <end position="22"/>
    </location>
</feature>
<organism evidence="2 3">
    <name type="scientific">Commensalibacter intestini</name>
    <dbReference type="NCBI Taxonomy" id="479936"/>
    <lineage>
        <taxon>Bacteria</taxon>
        <taxon>Pseudomonadati</taxon>
        <taxon>Pseudomonadota</taxon>
        <taxon>Alphaproteobacteria</taxon>
        <taxon>Acetobacterales</taxon>
        <taxon>Acetobacteraceae</taxon>
    </lineage>
</organism>
<dbReference type="Proteomes" id="UP000194946">
    <property type="component" value="Unassembled WGS sequence"/>
</dbReference>
<dbReference type="EMBL" id="JOPB01000005">
    <property type="protein sequence ID" value="OUI78579.1"/>
    <property type="molecule type" value="Genomic_DNA"/>
</dbReference>
<comment type="caution">
    <text evidence="2">The sequence shown here is derived from an EMBL/GenBank/DDBJ whole genome shotgun (WGS) entry which is preliminary data.</text>
</comment>
<protein>
    <submittedName>
        <fullName evidence="2">Uncharacterized protein</fullName>
    </submittedName>
</protein>
<keyword evidence="1" id="KW-1133">Transmembrane helix</keyword>
<sequence length="73" mass="8022">MQTVLVILIVGICALFWLNRFFPKIGKTLWQGTANLLKLIHAPAPTQQWALKHCAPVVSKGGCSSCDKCSKCH</sequence>
<accession>A0A251ZVA6</accession>
<dbReference type="Pfam" id="PF20228">
    <property type="entry name" value="DUF6587"/>
    <property type="match status" value="1"/>
</dbReference>
<evidence type="ECO:0000313" key="2">
    <source>
        <dbReference type="EMBL" id="OUI78579.1"/>
    </source>
</evidence>
<dbReference type="InterPro" id="IPR046494">
    <property type="entry name" value="DUF6587"/>
</dbReference>
<keyword evidence="1" id="KW-0472">Membrane</keyword>
<reference evidence="3" key="1">
    <citation type="submission" date="2014-06" db="EMBL/GenBank/DDBJ databases">
        <authorList>
            <person name="Winans N.J."/>
            <person name="Newell P.D."/>
            <person name="Douglas A.E."/>
        </authorList>
    </citation>
    <scope>NUCLEOTIDE SEQUENCE [LARGE SCALE GENOMIC DNA]</scope>
    <source>
        <strain evidence="3">DmL_052</strain>
    </source>
</reference>
<evidence type="ECO:0000256" key="1">
    <source>
        <dbReference type="SAM" id="Phobius"/>
    </source>
</evidence>
<gene>
    <name evidence="2" type="ORF">HK18_06685</name>
</gene>
<dbReference type="AlphaFoldDB" id="A0A251ZVA6"/>
<keyword evidence="3" id="KW-1185">Reference proteome</keyword>
<evidence type="ECO:0000313" key="3">
    <source>
        <dbReference type="Proteomes" id="UP000194946"/>
    </source>
</evidence>
<keyword evidence="1" id="KW-0812">Transmembrane</keyword>
<name>A0A251ZVA6_9PROT</name>